<dbReference type="PANTHER" id="PTHR48111">
    <property type="entry name" value="REGULATOR OF RPOS"/>
    <property type="match status" value="1"/>
</dbReference>
<name>A0A1M7XW45_9FIRM</name>
<dbReference type="STRING" id="1121345.SAMN02745217_00039"/>
<evidence type="ECO:0000313" key="11">
    <source>
        <dbReference type="Proteomes" id="UP000184612"/>
    </source>
</evidence>
<keyword evidence="3" id="KW-0902">Two-component regulatory system</keyword>
<evidence type="ECO:0000256" key="1">
    <source>
        <dbReference type="ARBA" id="ARBA00018672"/>
    </source>
</evidence>
<proteinExistence type="predicted"/>
<evidence type="ECO:0000256" key="4">
    <source>
        <dbReference type="ARBA" id="ARBA00023015"/>
    </source>
</evidence>
<keyword evidence="2 8" id="KW-0597">Phosphoprotein</keyword>
<keyword evidence="6" id="KW-0804">Transcription</keyword>
<keyword evidence="4" id="KW-0805">Transcription regulation</keyword>
<dbReference type="Proteomes" id="UP000184612">
    <property type="component" value="Unassembled WGS sequence"/>
</dbReference>
<dbReference type="Gene3D" id="3.40.50.2300">
    <property type="match status" value="1"/>
</dbReference>
<accession>A0A1M7XW45</accession>
<dbReference type="PROSITE" id="PS50110">
    <property type="entry name" value="RESPONSE_REGULATORY"/>
    <property type="match status" value="1"/>
</dbReference>
<dbReference type="AlphaFoldDB" id="A0A1M7XW45"/>
<protein>
    <recommendedName>
        <fullName evidence="1">Stage 0 sporulation protein A homolog</fullName>
    </recommendedName>
</protein>
<feature type="domain" description="Response regulatory" evidence="9">
    <location>
        <begin position="3"/>
        <end position="59"/>
    </location>
</feature>
<sequence length="59" mass="6672">MQRILVVEDEAPISDLIVLSLSSAGYFCEQVFDGEEAADKLIEERYDLILLDIMLPKVN</sequence>
<evidence type="ECO:0000256" key="6">
    <source>
        <dbReference type="ARBA" id="ARBA00023163"/>
    </source>
</evidence>
<dbReference type="GO" id="GO:0000156">
    <property type="term" value="F:phosphorelay response regulator activity"/>
    <property type="evidence" value="ECO:0007669"/>
    <property type="project" value="TreeGrafter"/>
</dbReference>
<reference evidence="10 11" key="1">
    <citation type="submission" date="2016-12" db="EMBL/GenBank/DDBJ databases">
        <authorList>
            <person name="Song W.-J."/>
            <person name="Kurnit D.M."/>
        </authorList>
    </citation>
    <scope>NUCLEOTIDE SEQUENCE [LARGE SCALE GENOMIC DNA]</scope>
    <source>
        <strain evidence="10 11">DSM 12503</strain>
    </source>
</reference>
<organism evidence="10 11">
    <name type="scientific">Anaerocolumna xylanovorans DSM 12503</name>
    <dbReference type="NCBI Taxonomy" id="1121345"/>
    <lineage>
        <taxon>Bacteria</taxon>
        <taxon>Bacillati</taxon>
        <taxon>Bacillota</taxon>
        <taxon>Clostridia</taxon>
        <taxon>Lachnospirales</taxon>
        <taxon>Lachnospiraceae</taxon>
        <taxon>Anaerocolumna</taxon>
    </lineage>
</organism>
<evidence type="ECO:0000259" key="9">
    <source>
        <dbReference type="PROSITE" id="PS50110"/>
    </source>
</evidence>
<dbReference type="InterPro" id="IPR011006">
    <property type="entry name" value="CheY-like_superfamily"/>
</dbReference>
<feature type="modified residue" description="4-aspartylphosphate" evidence="8">
    <location>
        <position position="52"/>
    </location>
</feature>
<dbReference type="GO" id="GO:0006355">
    <property type="term" value="P:regulation of DNA-templated transcription"/>
    <property type="evidence" value="ECO:0007669"/>
    <property type="project" value="TreeGrafter"/>
</dbReference>
<evidence type="ECO:0000256" key="5">
    <source>
        <dbReference type="ARBA" id="ARBA00023125"/>
    </source>
</evidence>
<dbReference type="GO" id="GO:0005829">
    <property type="term" value="C:cytosol"/>
    <property type="evidence" value="ECO:0007669"/>
    <property type="project" value="TreeGrafter"/>
</dbReference>
<dbReference type="InterPro" id="IPR039420">
    <property type="entry name" value="WalR-like"/>
</dbReference>
<evidence type="ECO:0000256" key="2">
    <source>
        <dbReference type="ARBA" id="ARBA00022553"/>
    </source>
</evidence>
<dbReference type="SUPFAM" id="SSF52172">
    <property type="entry name" value="CheY-like"/>
    <property type="match status" value="1"/>
</dbReference>
<gene>
    <name evidence="10" type="ORF">SAMN02745217_00039</name>
</gene>
<dbReference type="PANTHER" id="PTHR48111:SF1">
    <property type="entry name" value="TWO-COMPONENT RESPONSE REGULATOR ORR33"/>
    <property type="match status" value="1"/>
</dbReference>
<evidence type="ECO:0000313" key="10">
    <source>
        <dbReference type="EMBL" id="SHO42960.1"/>
    </source>
</evidence>
<keyword evidence="11" id="KW-1185">Reference proteome</keyword>
<comment type="function">
    <text evidence="7">May play the central regulatory role in sporulation. It may be an element of the effector pathway responsible for the activation of sporulation genes in response to nutritional stress. Spo0A may act in concert with spo0H (a sigma factor) to control the expression of some genes that are critical to the sporulation process.</text>
</comment>
<dbReference type="Pfam" id="PF00072">
    <property type="entry name" value="Response_reg"/>
    <property type="match status" value="1"/>
</dbReference>
<evidence type="ECO:0000256" key="3">
    <source>
        <dbReference type="ARBA" id="ARBA00023012"/>
    </source>
</evidence>
<dbReference type="GO" id="GO:0000976">
    <property type="term" value="F:transcription cis-regulatory region binding"/>
    <property type="evidence" value="ECO:0007669"/>
    <property type="project" value="TreeGrafter"/>
</dbReference>
<keyword evidence="5" id="KW-0238">DNA-binding</keyword>
<dbReference type="EMBL" id="FRFD01000003">
    <property type="protein sequence ID" value="SHO42960.1"/>
    <property type="molecule type" value="Genomic_DNA"/>
</dbReference>
<evidence type="ECO:0000256" key="8">
    <source>
        <dbReference type="PROSITE-ProRule" id="PRU00169"/>
    </source>
</evidence>
<dbReference type="GO" id="GO:0032993">
    <property type="term" value="C:protein-DNA complex"/>
    <property type="evidence" value="ECO:0007669"/>
    <property type="project" value="TreeGrafter"/>
</dbReference>
<evidence type="ECO:0000256" key="7">
    <source>
        <dbReference type="ARBA" id="ARBA00024867"/>
    </source>
</evidence>
<dbReference type="InterPro" id="IPR001789">
    <property type="entry name" value="Sig_transdc_resp-reg_receiver"/>
</dbReference>